<protein>
    <submittedName>
        <fullName evidence="2">Uncharacterized protein</fullName>
    </submittedName>
</protein>
<organism evidence="2">
    <name type="scientific">Cacopsylla melanoneura</name>
    <dbReference type="NCBI Taxonomy" id="428564"/>
    <lineage>
        <taxon>Eukaryota</taxon>
        <taxon>Metazoa</taxon>
        <taxon>Ecdysozoa</taxon>
        <taxon>Arthropoda</taxon>
        <taxon>Hexapoda</taxon>
        <taxon>Insecta</taxon>
        <taxon>Pterygota</taxon>
        <taxon>Neoptera</taxon>
        <taxon>Paraneoptera</taxon>
        <taxon>Hemiptera</taxon>
        <taxon>Sternorrhyncha</taxon>
        <taxon>Psylloidea</taxon>
        <taxon>Psyllidae</taxon>
        <taxon>Psyllinae</taxon>
        <taxon>Cacopsylla</taxon>
    </lineage>
</organism>
<feature type="compositionally biased region" description="Low complexity" evidence="1">
    <location>
        <begin position="50"/>
        <end position="59"/>
    </location>
</feature>
<name>A0A8D8ZHB0_9HEMI</name>
<feature type="region of interest" description="Disordered" evidence="1">
    <location>
        <begin position="34"/>
        <end position="59"/>
    </location>
</feature>
<sequence length="103" mass="12144">MVLNQICLFYLSYLRVHIDKFGFYTLKSRHSRPTLRPPASGIQLSNRSPKTTNTKFSNTTSNYKSQEIQEQVVILILLLIIKARKVIFSNSNRRLIYKLMKFY</sequence>
<evidence type="ECO:0000313" key="2">
    <source>
        <dbReference type="EMBL" id="CAG6746416.1"/>
    </source>
</evidence>
<dbReference type="AlphaFoldDB" id="A0A8D8ZHB0"/>
<dbReference type="EMBL" id="HBUF01509647">
    <property type="protein sequence ID" value="CAG6746416.1"/>
    <property type="molecule type" value="Transcribed_RNA"/>
</dbReference>
<evidence type="ECO:0000256" key="1">
    <source>
        <dbReference type="SAM" id="MobiDB-lite"/>
    </source>
</evidence>
<proteinExistence type="predicted"/>
<accession>A0A8D8ZHB0</accession>
<reference evidence="2" key="1">
    <citation type="submission" date="2021-05" db="EMBL/GenBank/DDBJ databases">
        <authorList>
            <person name="Alioto T."/>
            <person name="Alioto T."/>
            <person name="Gomez Garrido J."/>
        </authorList>
    </citation>
    <scope>NUCLEOTIDE SEQUENCE</scope>
</reference>